<dbReference type="AlphaFoldDB" id="A0A4Q1JZ88"/>
<accession>A0A4Q1JZ88</accession>
<reference evidence="1 2" key="1">
    <citation type="submission" date="2019-01" db="EMBL/GenBank/DDBJ databases">
        <title>Pseudoxanthomonas composti sp. nov., isolated from compost.</title>
        <authorList>
            <person name="Yang G."/>
        </authorList>
    </citation>
    <scope>NUCLEOTIDE SEQUENCE [LARGE SCALE GENOMIC DNA]</scope>
    <source>
        <strain evidence="1 2">GSS15</strain>
    </source>
</reference>
<evidence type="ECO:0000313" key="1">
    <source>
        <dbReference type="EMBL" id="RXR07037.1"/>
    </source>
</evidence>
<evidence type="ECO:0000313" key="2">
    <source>
        <dbReference type="Proteomes" id="UP000289784"/>
    </source>
</evidence>
<keyword evidence="2" id="KW-1185">Reference proteome</keyword>
<evidence type="ECO:0008006" key="3">
    <source>
        <dbReference type="Google" id="ProtNLM"/>
    </source>
</evidence>
<name>A0A4Q1JZ88_9GAMM</name>
<proteinExistence type="predicted"/>
<sequence>MPSSTRRSSASSSCRLEWRPSRLQLGLLALIVALAAFSVLHCALPAALAWPAAGLVCGCGSWQLRREWRRPVRSLVFGPSFGLQVDGVVVERARLHWRGPLAFLRWRRPGARRDEALAWWPDTLPPAQRRELRLAAGEGMISPRTGVMAP</sequence>
<comment type="caution">
    <text evidence="1">The sequence shown here is derived from an EMBL/GenBank/DDBJ whole genome shotgun (WGS) entry which is preliminary data.</text>
</comment>
<dbReference type="EMBL" id="SAWZ01000002">
    <property type="protein sequence ID" value="RXR07037.1"/>
    <property type="molecule type" value="Genomic_DNA"/>
</dbReference>
<organism evidence="1 2">
    <name type="scientific">Pseudoxanthomonas composti</name>
    <dbReference type="NCBI Taxonomy" id="2137479"/>
    <lineage>
        <taxon>Bacteria</taxon>
        <taxon>Pseudomonadati</taxon>
        <taxon>Pseudomonadota</taxon>
        <taxon>Gammaproteobacteria</taxon>
        <taxon>Lysobacterales</taxon>
        <taxon>Lysobacteraceae</taxon>
        <taxon>Pseudoxanthomonas</taxon>
    </lineage>
</organism>
<gene>
    <name evidence="1" type="ORF">EPA99_03640</name>
</gene>
<dbReference type="Proteomes" id="UP000289784">
    <property type="component" value="Unassembled WGS sequence"/>
</dbReference>
<protein>
    <recommendedName>
        <fullName evidence="3">Toxin CptA</fullName>
    </recommendedName>
</protein>
<dbReference type="OrthoDB" id="6054402at2"/>